<dbReference type="CDD" id="cd03224">
    <property type="entry name" value="ABC_TM1139_LivF_branched"/>
    <property type="match status" value="1"/>
</dbReference>
<dbReference type="InterPro" id="IPR052156">
    <property type="entry name" value="BCAA_Transport_ATP-bd_LivF"/>
</dbReference>
<dbReference type="SMART" id="SM00382">
    <property type="entry name" value="AAA"/>
    <property type="match status" value="1"/>
</dbReference>
<dbReference type="AlphaFoldDB" id="A0A8J6PS79"/>
<dbReference type="InterPro" id="IPR027417">
    <property type="entry name" value="P-loop_NTPase"/>
</dbReference>
<evidence type="ECO:0000259" key="6">
    <source>
        <dbReference type="PROSITE" id="PS50893"/>
    </source>
</evidence>
<dbReference type="SUPFAM" id="SSF52540">
    <property type="entry name" value="P-loop containing nucleoside triphosphate hydrolases"/>
    <property type="match status" value="1"/>
</dbReference>
<evidence type="ECO:0000256" key="1">
    <source>
        <dbReference type="ARBA" id="ARBA00005417"/>
    </source>
</evidence>
<dbReference type="PROSITE" id="PS00211">
    <property type="entry name" value="ABC_TRANSPORTER_1"/>
    <property type="match status" value="1"/>
</dbReference>
<dbReference type="PANTHER" id="PTHR43820">
    <property type="entry name" value="HIGH-AFFINITY BRANCHED-CHAIN AMINO ACID TRANSPORT ATP-BINDING PROTEIN LIVF"/>
    <property type="match status" value="1"/>
</dbReference>
<dbReference type="Proteomes" id="UP000643405">
    <property type="component" value="Unassembled WGS sequence"/>
</dbReference>
<dbReference type="GO" id="GO:0015658">
    <property type="term" value="F:branched-chain amino acid transmembrane transporter activity"/>
    <property type="evidence" value="ECO:0007669"/>
    <property type="project" value="TreeGrafter"/>
</dbReference>
<dbReference type="EMBL" id="JACVVX010000014">
    <property type="protein sequence ID" value="MBD0417435.1"/>
    <property type="molecule type" value="Genomic_DNA"/>
</dbReference>
<evidence type="ECO:0000256" key="5">
    <source>
        <dbReference type="ARBA" id="ARBA00022970"/>
    </source>
</evidence>
<keyword evidence="2" id="KW-0813">Transport</keyword>
<organism evidence="7 8">
    <name type="scientific">Oryzicola mucosus</name>
    <dbReference type="NCBI Taxonomy" id="2767425"/>
    <lineage>
        <taxon>Bacteria</taxon>
        <taxon>Pseudomonadati</taxon>
        <taxon>Pseudomonadota</taxon>
        <taxon>Alphaproteobacteria</taxon>
        <taxon>Hyphomicrobiales</taxon>
        <taxon>Phyllobacteriaceae</taxon>
        <taxon>Oryzicola</taxon>
    </lineage>
</organism>
<evidence type="ECO:0000313" key="8">
    <source>
        <dbReference type="Proteomes" id="UP000643405"/>
    </source>
</evidence>
<dbReference type="GO" id="GO:0005524">
    <property type="term" value="F:ATP binding"/>
    <property type="evidence" value="ECO:0007669"/>
    <property type="project" value="UniProtKB-KW"/>
</dbReference>
<dbReference type="RefSeq" id="WP_188166875.1">
    <property type="nucleotide sequence ID" value="NZ_JACVVX010000014.1"/>
</dbReference>
<dbReference type="GO" id="GO:0016887">
    <property type="term" value="F:ATP hydrolysis activity"/>
    <property type="evidence" value="ECO:0007669"/>
    <property type="project" value="InterPro"/>
</dbReference>
<proteinExistence type="inferred from homology"/>
<accession>A0A8J6PS79</accession>
<dbReference type="Gene3D" id="3.40.50.300">
    <property type="entry name" value="P-loop containing nucleotide triphosphate hydrolases"/>
    <property type="match status" value="1"/>
</dbReference>
<evidence type="ECO:0000256" key="3">
    <source>
        <dbReference type="ARBA" id="ARBA00022741"/>
    </source>
</evidence>
<dbReference type="GO" id="GO:0015807">
    <property type="term" value="P:L-amino acid transport"/>
    <property type="evidence" value="ECO:0007669"/>
    <property type="project" value="TreeGrafter"/>
</dbReference>
<gene>
    <name evidence="7" type="ORF">ICI42_22620</name>
</gene>
<feature type="domain" description="ABC transporter" evidence="6">
    <location>
        <begin position="2"/>
        <end position="232"/>
    </location>
</feature>
<dbReference type="InterPro" id="IPR017871">
    <property type="entry name" value="ABC_transporter-like_CS"/>
</dbReference>
<dbReference type="PROSITE" id="PS50893">
    <property type="entry name" value="ABC_TRANSPORTER_2"/>
    <property type="match status" value="1"/>
</dbReference>
<evidence type="ECO:0000256" key="4">
    <source>
        <dbReference type="ARBA" id="ARBA00022840"/>
    </source>
</evidence>
<keyword evidence="4 7" id="KW-0067">ATP-binding</keyword>
<reference evidence="7" key="1">
    <citation type="submission" date="2020-09" db="EMBL/GenBank/DDBJ databases">
        <title>Genome seq and assembly of Tianweitania sp.</title>
        <authorList>
            <person name="Chhetri G."/>
        </authorList>
    </citation>
    <scope>NUCLEOTIDE SEQUENCE</scope>
    <source>
        <strain evidence="7">Rool2</strain>
    </source>
</reference>
<comment type="caution">
    <text evidence="7">The sequence shown here is derived from an EMBL/GenBank/DDBJ whole genome shotgun (WGS) entry which is preliminary data.</text>
</comment>
<evidence type="ECO:0000256" key="2">
    <source>
        <dbReference type="ARBA" id="ARBA00022448"/>
    </source>
</evidence>
<comment type="similarity">
    <text evidence="1">Belongs to the ABC transporter superfamily.</text>
</comment>
<name>A0A8J6PS79_9HYPH</name>
<sequence length="233" mass="25206">MLEVSGLEAGYGPQLVLKGVSMQVPKGEIVALLGGNGAGKTTTLSAIMGLISARKGTVRFAGVPIQSKPAHRVFGHGVALVPQWRELFSEMSVLEHLDLGAMQRCRRSEIGQRIESVLEYFPELRSHLHRRAGALSGGQQQMVAIARALASEPKLLMLDEPSMGLAPMIVSELGRTIKRLNETGKSILLVEQNVHLALSVASYIYIIRGGTIVKHGPTVAFADERELFQSYIG</sequence>
<keyword evidence="8" id="KW-1185">Reference proteome</keyword>
<evidence type="ECO:0000313" key="7">
    <source>
        <dbReference type="EMBL" id="MBD0417435.1"/>
    </source>
</evidence>
<protein>
    <submittedName>
        <fullName evidence="7">ABC transporter ATP-binding protein</fullName>
    </submittedName>
</protein>
<dbReference type="PANTHER" id="PTHR43820:SF4">
    <property type="entry name" value="HIGH-AFFINITY BRANCHED-CHAIN AMINO ACID TRANSPORT ATP-BINDING PROTEIN LIVF"/>
    <property type="match status" value="1"/>
</dbReference>
<dbReference type="InterPro" id="IPR003439">
    <property type="entry name" value="ABC_transporter-like_ATP-bd"/>
</dbReference>
<keyword evidence="3" id="KW-0547">Nucleotide-binding</keyword>
<dbReference type="Pfam" id="PF00005">
    <property type="entry name" value="ABC_tran"/>
    <property type="match status" value="1"/>
</dbReference>
<keyword evidence="5" id="KW-0029">Amino-acid transport</keyword>
<dbReference type="InterPro" id="IPR003593">
    <property type="entry name" value="AAA+_ATPase"/>
</dbReference>